<dbReference type="SUPFAM" id="SSF53383">
    <property type="entry name" value="PLP-dependent transferases"/>
    <property type="match status" value="1"/>
</dbReference>
<evidence type="ECO:0000256" key="3">
    <source>
        <dbReference type="ARBA" id="ARBA00022679"/>
    </source>
</evidence>
<dbReference type="PANTHER" id="PTHR42832:SF3">
    <property type="entry name" value="L-GLUTAMINE--4-(METHYLSULFANYL)-2-OXOBUTANOATE AMINOTRANSFERASE"/>
    <property type="match status" value="1"/>
</dbReference>
<dbReference type="InterPro" id="IPR015421">
    <property type="entry name" value="PyrdxlP-dep_Trfase_major"/>
</dbReference>
<dbReference type="Gene3D" id="3.40.640.10">
    <property type="entry name" value="Type I PLP-dependent aspartate aminotransferase-like (Major domain)"/>
    <property type="match status" value="1"/>
</dbReference>
<evidence type="ECO:0000259" key="4">
    <source>
        <dbReference type="Pfam" id="PF00155"/>
    </source>
</evidence>
<comment type="caution">
    <text evidence="5">The sequence shown here is derived from an EMBL/GenBank/DDBJ whole genome shotgun (WGS) entry which is preliminary data.</text>
</comment>
<keyword evidence="2 5" id="KW-0032">Aminotransferase</keyword>
<proteinExistence type="predicted"/>
<name>A0ABW5C5W1_9PROT</name>
<evidence type="ECO:0000313" key="6">
    <source>
        <dbReference type="Proteomes" id="UP001597296"/>
    </source>
</evidence>
<keyword evidence="6" id="KW-1185">Reference proteome</keyword>
<dbReference type="GO" id="GO:0008483">
    <property type="term" value="F:transaminase activity"/>
    <property type="evidence" value="ECO:0007669"/>
    <property type="project" value="UniProtKB-KW"/>
</dbReference>
<keyword evidence="3" id="KW-0808">Transferase</keyword>
<dbReference type="PANTHER" id="PTHR42832">
    <property type="entry name" value="AMINO ACID AMINOTRANSFERASE"/>
    <property type="match status" value="1"/>
</dbReference>
<dbReference type="CDD" id="cd00609">
    <property type="entry name" value="AAT_like"/>
    <property type="match status" value="1"/>
</dbReference>
<dbReference type="Pfam" id="PF00155">
    <property type="entry name" value="Aminotran_1_2"/>
    <property type="match status" value="1"/>
</dbReference>
<evidence type="ECO:0000256" key="1">
    <source>
        <dbReference type="ARBA" id="ARBA00001933"/>
    </source>
</evidence>
<gene>
    <name evidence="5" type="ORF">ACFSNB_02900</name>
</gene>
<dbReference type="Gene3D" id="3.90.1150.10">
    <property type="entry name" value="Aspartate Aminotransferase, domain 1"/>
    <property type="match status" value="1"/>
</dbReference>
<organism evidence="5 6">
    <name type="scientific">Phaeospirillum tilakii</name>
    <dbReference type="NCBI Taxonomy" id="741673"/>
    <lineage>
        <taxon>Bacteria</taxon>
        <taxon>Pseudomonadati</taxon>
        <taxon>Pseudomonadota</taxon>
        <taxon>Alphaproteobacteria</taxon>
        <taxon>Rhodospirillales</taxon>
        <taxon>Rhodospirillaceae</taxon>
        <taxon>Phaeospirillum</taxon>
    </lineage>
</organism>
<dbReference type="Proteomes" id="UP001597296">
    <property type="component" value="Unassembled WGS sequence"/>
</dbReference>
<dbReference type="InterPro" id="IPR015422">
    <property type="entry name" value="PyrdxlP-dep_Trfase_small"/>
</dbReference>
<dbReference type="InterPro" id="IPR015424">
    <property type="entry name" value="PyrdxlP-dep_Trfase"/>
</dbReference>
<dbReference type="RefSeq" id="WP_377314381.1">
    <property type="nucleotide sequence ID" value="NZ_JBHUIY010000003.1"/>
</dbReference>
<evidence type="ECO:0000313" key="5">
    <source>
        <dbReference type="EMBL" id="MFD2232749.1"/>
    </source>
</evidence>
<protein>
    <submittedName>
        <fullName evidence="5">Aminotransferase class I/II-fold pyridoxal phosphate-dependent enzyme</fullName>
    </submittedName>
</protein>
<evidence type="ECO:0000256" key="2">
    <source>
        <dbReference type="ARBA" id="ARBA00022576"/>
    </source>
</evidence>
<comment type="cofactor">
    <cofactor evidence="1">
        <name>pyridoxal 5'-phosphate</name>
        <dbReference type="ChEBI" id="CHEBI:597326"/>
    </cofactor>
</comment>
<dbReference type="EMBL" id="JBHUIY010000003">
    <property type="protein sequence ID" value="MFD2232749.1"/>
    <property type="molecule type" value="Genomic_DNA"/>
</dbReference>
<feature type="domain" description="Aminotransferase class I/classII large" evidence="4">
    <location>
        <begin position="30"/>
        <end position="390"/>
    </location>
</feature>
<accession>A0ABW5C5W1</accession>
<dbReference type="InterPro" id="IPR004839">
    <property type="entry name" value="Aminotransferase_I/II_large"/>
</dbReference>
<dbReference type="InterPro" id="IPR050881">
    <property type="entry name" value="LL-DAP_aminotransferase"/>
</dbReference>
<sequence length="396" mass="41779">MLLDTRLDLLPDYPFARLNALLGAPAGPDAVVMSIGEPQHAPPPQTAEILAAEAGKWNKYPPAAGTADFRAAVAGWLTRRYALPADLIDPERAVLPVAGTREALFLIAQTVCGRRRDGSRPVVLLPNPFYQVYAGAAVMAGAEPVFVPGAGGPTGLPDYSTLPPALLDRVALAYLCSPANPQGRVASAELLKRTIATARRHGFVLAADECYSEIWDRAPPPGALEVCAAMGEGLSHVVVFNSLSKRSSLPGLRSGFVAGDETVIAAFARLRSYGGAATPLPVLAVATALWRDEAHVEANRALYRTKIDAAERLLGGRFGFARPEGGFFLWLDVGDGEAAAKRLWQEARIRVLPGAYLAGTGADGVNPGQRFIRVALVHDPATTEAALTRLAALLGA</sequence>
<reference evidence="6" key="1">
    <citation type="journal article" date="2019" name="Int. J. Syst. Evol. Microbiol.">
        <title>The Global Catalogue of Microorganisms (GCM) 10K type strain sequencing project: providing services to taxonomists for standard genome sequencing and annotation.</title>
        <authorList>
            <consortium name="The Broad Institute Genomics Platform"/>
            <consortium name="The Broad Institute Genome Sequencing Center for Infectious Disease"/>
            <person name="Wu L."/>
            <person name="Ma J."/>
        </authorList>
    </citation>
    <scope>NUCLEOTIDE SEQUENCE [LARGE SCALE GENOMIC DNA]</scope>
    <source>
        <strain evidence="6">KCTC 15012</strain>
    </source>
</reference>